<feature type="domain" description="HTH tetR-type" evidence="6">
    <location>
        <begin position="29"/>
        <end position="89"/>
    </location>
</feature>
<keyword evidence="8" id="KW-1185">Reference proteome</keyword>
<evidence type="ECO:0000256" key="2">
    <source>
        <dbReference type="ARBA" id="ARBA00023125"/>
    </source>
</evidence>
<dbReference type="InterPro" id="IPR001647">
    <property type="entry name" value="HTH_TetR"/>
</dbReference>
<feature type="region of interest" description="Disordered" evidence="5">
    <location>
        <begin position="1"/>
        <end position="27"/>
    </location>
</feature>
<gene>
    <name evidence="7" type="ORF">JQS30_10835</name>
</gene>
<dbReference type="GO" id="GO:0000976">
    <property type="term" value="F:transcription cis-regulatory region binding"/>
    <property type="evidence" value="ECO:0007669"/>
    <property type="project" value="TreeGrafter"/>
</dbReference>
<dbReference type="InterPro" id="IPR050109">
    <property type="entry name" value="HTH-type_TetR-like_transc_reg"/>
</dbReference>
<dbReference type="Gene3D" id="1.10.357.10">
    <property type="entry name" value="Tetracycline Repressor, domain 2"/>
    <property type="match status" value="1"/>
</dbReference>
<dbReference type="PANTHER" id="PTHR30055">
    <property type="entry name" value="HTH-TYPE TRANSCRIPTIONAL REGULATOR RUTR"/>
    <property type="match status" value="1"/>
</dbReference>
<accession>A0A895XG34</accession>
<evidence type="ECO:0000313" key="7">
    <source>
        <dbReference type="EMBL" id="QSB04294.1"/>
    </source>
</evidence>
<dbReference type="KEGG" id="nav:JQS30_10835"/>
<feature type="DNA-binding region" description="H-T-H motif" evidence="4">
    <location>
        <begin position="52"/>
        <end position="71"/>
    </location>
</feature>
<evidence type="ECO:0000313" key="8">
    <source>
        <dbReference type="Proteomes" id="UP000662939"/>
    </source>
</evidence>
<dbReference type="PROSITE" id="PS50977">
    <property type="entry name" value="HTH_TETR_2"/>
    <property type="match status" value="1"/>
</dbReference>
<dbReference type="SUPFAM" id="SSF46689">
    <property type="entry name" value="Homeodomain-like"/>
    <property type="match status" value="1"/>
</dbReference>
<dbReference type="AlphaFoldDB" id="A0A895XG34"/>
<dbReference type="PRINTS" id="PR00455">
    <property type="entry name" value="HTHTETR"/>
</dbReference>
<name>A0A895XG34_9ACTN</name>
<evidence type="ECO:0000259" key="6">
    <source>
        <dbReference type="PROSITE" id="PS50977"/>
    </source>
</evidence>
<keyword evidence="2 4" id="KW-0238">DNA-binding</keyword>
<dbReference type="PROSITE" id="PS01081">
    <property type="entry name" value="HTH_TETR_1"/>
    <property type="match status" value="1"/>
</dbReference>
<reference evidence="7" key="1">
    <citation type="submission" date="2021-02" db="EMBL/GenBank/DDBJ databases">
        <title>Natronoglycomyces albus gen. nov., sp. nov, a haloalkaliphilic actinobacterium from a soda solonchak soil.</title>
        <authorList>
            <person name="Sorokin D.Y."/>
            <person name="Khijniak T.V."/>
            <person name="Zakharycheva A.P."/>
            <person name="Boueva O.V."/>
            <person name="Ariskina E.V."/>
            <person name="Hahnke R.L."/>
            <person name="Bunk B."/>
            <person name="Sproer C."/>
            <person name="Schumann P."/>
            <person name="Evtushenko L.I."/>
            <person name="Kublanov I.V."/>
        </authorList>
    </citation>
    <scope>NUCLEOTIDE SEQUENCE</scope>
    <source>
        <strain evidence="7">DSM 106290</strain>
    </source>
</reference>
<dbReference type="InterPro" id="IPR041669">
    <property type="entry name" value="TetR_C_15"/>
</dbReference>
<keyword evidence="3" id="KW-0804">Transcription</keyword>
<organism evidence="7 8">
    <name type="scientific">Natronoglycomyces albus</name>
    <dbReference type="NCBI Taxonomy" id="2811108"/>
    <lineage>
        <taxon>Bacteria</taxon>
        <taxon>Bacillati</taxon>
        <taxon>Actinomycetota</taxon>
        <taxon>Actinomycetes</taxon>
        <taxon>Glycomycetales</taxon>
        <taxon>Glycomycetaceae</taxon>
        <taxon>Natronoglycomyces</taxon>
    </lineage>
</organism>
<dbReference type="RefSeq" id="WP_213170292.1">
    <property type="nucleotide sequence ID" value="NZ_CP070496.1"/>
</dbReference>
<protein>
    <submittedName>
        <fullName evidence="7">TetR/AcrR family transcriptional regulator</fullName>
    </submittedName>
</protein>
<dbReference type="PANTHER" id="PTHR30055:SF234">
    <property type="entry name" value="HTH-TYPE TRANSCRIPTIONAL REGULATOR BETI"/>
    <property type="match status" value="1"/>
</dbReference>
<sequence length="217" mass="23976">MPVKKAATKKLTVPHRAKATGPKRQARGERRIEQLLDAAAEVFGQVGYSAATTNAIAERAGASPGTLYQFFKNKDQIATALLQRYIGLLKEAHGATFTADLARFPLRDIVEKIVNPMIDFDRTHPAFYALQTAPEFEQRTAEAKRPLQVAMLSRIDRILSALDEDMGEQERQLHGVVSVHLFRGMLPMVMAANHSELPAVRKAVADAIEGYLAKHFG</sequence>
<dbReference type="Pfam" id="PF00440">
    <property type="entry name" value="TetR_N"/>
    <property type="match status" value="1"/>
</dbReference>
<dbReference type="EMBL" id="CP070496">
    <property type="protein sequence ID" value="QSB04294.1"/>
    <property type="molecule type" value="Genomic_DNA"/>
</dbReference>
<evidence type="ECO:0000256" key="1">
    <source>
        <dbReference type="ARBA" id="ARBA00023015"/>
    </source>
</evidence>
<dbReference type="Pfam" id="PF17918">
    <property type="entry name" value="TetR_C_15"/>
    <property type="match status" value="1"/>
</dbReference>
<evidence type="ECO:0000256" key="5">
    <source>
        <dbReference type="SAM" id="MobiDB-lite"/>
    </source>
</evidence>
<keyword evidence="1" id="KW-0805">Transcription regulation</keyword>
<proteinExistence type="predicted"/>
<evidence type="ECO:0000256" key="4">
    <source>
        <dbReference type="PROSITE-ProRule" id="PRU00335"/>
    </source>
</evidence>
<feature type="compositionally biased region" description="Basic residues" evidence="5">
    <location>
        <begin position="1"/>
        <end position="18"/>
    </location>
</feature>
<dbReference type="InterPro" id="IPR009057">
    <property type="entry name" value="Homeodomain-like_sf"/>
</dbReference>
<dbReference type="Proteomes" id="UP000662939">
    <property type="component" value="Chromosome"/>
</dbReference>
<dbReference type="InterPro" id="IPR023772">
    <property type="entry name" value="DNA-bd_HTH_TetR-type_CS"/>
</dbReference>
<dbReference type="GO" id="GO:0003700">
    <property type="term" value="F:DNA-binding transcription factor activity"/>
    <property type="evidence" value="ECO:0007669"/>
    <property type="project" value="TreeGrafter"/>
</dbReference>
<evidence type="ECO:0000256" key="3">
    <source>
        <dbReference type="ARBA" id="ARBA00023163"/>
    </source>
</evidence>